<accession>H8ZBD0</accession>
<keyword evidence="1" id="KW-0472">Membrane</keyword>
<evidence type="ECO:0000313" key="4">
    <source>
        <dbReference type="Proteomes" id="UP000054524"/>
    </source>
</evidence>
<dbReference type="InterPro" id="IPR031537">
    <property type="entry name" value="DUF5092"/>
</dbReference>
<evidence type="ECO:0000256" key="1">
    <source>
        <dbReference type="SAM" id="Phobius"/>
    </source>
</evidence>
<keyword evidence="1" id="KW-0812">Transmembrane</keyword>
<accession>A0A086J1Y2</accession>
<dbReference type="AlphaFoldDB" id="H8ZBD0"/>
<protein>
    <submittedName>
        <fullName evidence="2">Uncharacterized protein</fullName>
    </submittedName>
</protein>
<dbReference type="Proteomes" id="UP000005622">
    <property type="component" value="Unassembled WGS sequence"/>
</dbReference>
<sequence>MQDKLPINFLNLEIEPFTQKSFTEIINESFKNNLSHVIAKVFLKNEQKPVIYDARILCKYLFELIISQEGRTVRLKRVNDPINDKIIKDILFYEIPVRSKDGLDGKYIGNQKDFLESTSFRSKIFNRNDPFDSLSINFLFKDKKKVGRRPFLLIGISFTILCIIFLSCTYTVLHTSRLIDPIKKYLK</sequence>
<dbReference type="OrthoDB" id="2189917at2759"/>
<dbReference type="HOGENOM" id="CLU_1327278_0_0_1"/>
<dbReference type="EMBL" id="AKIJ01000003">
    <property type="protein sequence ID" value="KFG26150.1"/>
    <property type="molecule type" value="Genomic_DNA"/>
</dbReference>
<keyword evidence="1" id="KW-1133">Transmembrane helix</keyword>
<dbReference type="Proteomes" id="UP000054524">
    <property type="component" value="Unassembled WGS sequence"/>
</dbReference>
<proteinExistence type="predicted"/>
<reference evidence="3 4" key="3">
    <citation type="journal article" date="2014" name="Genome Announc.">
        <title>Genome Sequence of the Microsporidian Species Nematocida sp1 Strain ERTm6 (ATCC PRA-372).</title>
        <authorList>
            <person name="Bakowski M.A."/>
            <person name="Priest M."/>
            <person name="Young S."/>
            <person name="Cuomo C.A."/>
            <person name="Troemel E.R."/>
        </authorList>
    </citation>
    <scope>NUCLEOTIDE SEQUENCE [LARGE SCALE GENOMIC DNA]</scope>
    <source>
        <strain evidence="3 4">ERTm6</strain>
    </source>
</reference>
<organism evidence="2">
    <name type="scientific">Nematocida ausubeli (strain ATCC PRA-371 / ERTm2)</name>
    <name type="common">Nematode killer fungus</name>
    <dbReference type="NCBI Taxonomy" id="1913371"/>
    <lineage>
        <taxon>Eukaryota</taxon>
        <taxon>Fungi</taxon>
        <taxon>Fungi incertae sedis</taxon>
        <taxon>Microsporidia</taxon>
        <taxon>Nematocida</taxon>
    </lineage>
</organism>
<evidence type="ECO:0000313" key="2">
    <source>
        <dbReference type="EMBL" id="EHY66183.1"/>
    </source>
</evidence>
<reference evidence="3" key="2">
    <citation type="submission" date="2012-10" db="EMBL/GenBank/DDBJ databases">
        <authorList>
            <consortium name="The Broad Institute Genome Sequencing Platform"/>
            <consortium name="The Broad Institute Genome Sequencing Center for Infectious Disease"/>
            <person name="Cuomo C."/>
            <person name="Troemel E."/>
            <person name="Walker B."/>
            <person name="Young S.K."/>
            <person name="Zeng Q."/>
            <person name="Gargeya S."/>
            <person name="Fitzgerald M."/>
            <person name="Haas B."/>
            <person name="Abouelleil A."/>
            <person name="Alvarado L."/>
            <person name="Arachchi H.M."/>
            <person name="Berlin A.M."/>
            <person name="Chapman S.B."/>
            <person name="Goldberg J."/>
            <person name="Griggs A."/>
            <person name="Gujja S."/>
            <person name="Hansen M."/>
            <person name="Howarth C."/>
            <person name="Imamovic A."/>
            <person name="Larimer J."/>
            <person name="McCowan C."/>
            <person name="Murphy C."/>
            <person name="Neiman D."/>
            <person name="Pearson M."/>
            <person name="Priest M."/>
            <person name="Roberts A."/>
            <person name="Saif S."/>
            <person name="Shea T."/>
            <person name="Sisk P."/>
            <person name="Sykes S."/>
            <person name="Wortman J."/>
            <person name="Nusbaum C."/>
            <person name="Birren B."/>
        </authorList>
    </citation>
    <scope>NUCLEOTIDE SEQUENCE</scope>
    <source>
        <strain evidence="3">ERTm6</strain>
    </source>
</reference>
<dbReference type="EMBL" id="JH604634">
    <property type="protein sequence ID" value="EHY66183.1"/>
    <property type="molecule type" value="Genomic_DNA"/>
</dbReference>
<dbReference type="Pfam" id="PF17010">
    <property type="entry name" value="DUF5092"/>
    <property type="match status" value="1"/>
</dbReference>
<reference evidence="2" key="1">
    <citation type="submission" date="2011-03" db="EMBL/GenBank/DDBJ databases">
        <title>The Genome Sequence of Nematocida sp1 strain ERTm2.</title>
        <authorList>
            <consortium name="The Broad Institute Genome Sequencing Platform"/>
            <consortium name="The Broad Institute Genome Sequencing Center for Infectious Disease"/>
            <person name="Cuomo C."/>
            <person name="Troemel E."/>
            <person name="Young S.K."/>
            <person name="Zeng Q."/>
            <person name="Gargeya S."/>
            <person name="Fitzgerald M."/>
            <person name="Haas B."/>
            <person name="Abouelleil A."/>
            <person name="Alvarado L."/>
            <person name="Arachchi H.M."/>
            <person name="Berlin A."/>
            <person name="Brown A."/>
            <person name="Chapman S.B."/>
            <person name="Chen Z."/>
            <person name="Dunbar C."/>
            <person name="Freedman E."/>
            <person name="Gearin G."/>
            <person name="Gellesch M."/>
            <person name="Goldberg J."/>
            <person name="Griggs A."/>
            <person name="Gujja S."/>
            <person name="Heilman E.R."/>
            <person name="Heiman D."/>
            <person name="Howarth C."/>
            <person name="Larson L."/>
            <person name="Lui A."/>
            <person name="MacDonald P.J.P."/>
            <person name="Mehta T."/>
            <person name="Montmayeur A."/>
            <person name="Murphy C."/>
            <person name="Neiman D."/>
            <person name="Pearson M."/>
            <person name="Priest M."/>
            <person name="Roberts A."/>
            <person name="Saif S."/>
            <person name="Shea T."/>
            <person name="Shenoy N."/>
            <person name="Sisk P."/>
            <person name="Stolte C."/>
            <person name="Sykes S."/>
            <person name="White J."/>
            <person name="Yandava C."/>
            <person name="Wortman J."/>
            <person name="Nusbaum C."/>
            <person name="Birren B."/>
        </authorList>
    </citation>
    <scope>NUCLEOTIDE SEQUENCE</scope>
    <source>
        <strain evidence="2">ERTm2</strain>
    </source>
</reference>
<gene>
    <name evidence="2" type="ORF">NERG_00879</name>
    <name evidence="3" type="ORF">NESG_01266</name>
</gene>
<evidence type="ECO:0000313" key="3">
    <source>
        <dbReference type="EMBL" id="KFG26150.1"/>
    </source>
</evidence>
<feature type="transmembrane region" description="Helical" evidence="1">
    <location>
        <begin position="151"/>
        <end position="173"/>
    </location>
</feature>
<keyword evidence="4" id="KW-1185">Reference proteome</keyword>
<name>H8ZBD0_NEMA1</name>